<protein>
    <submittedName>
        <fullName evidence="1">Uncharacterized conserved protein, DUF1800 family</fullName>
    </submittedName>
</protein>
<dbReference type="RefSeq" id="WP_073365197.1">
    <property type="nucleotide sequence ID" value="NZ_FQVQ01000019.1"/>
</dbReference>
<organism evidence="1 2">
    <name type="scientific">Flavobacterium fontis</name>
    <dbReference type="NCBI Taxonomy" id="1124188"/>
    <lineage>
        <taxon>Bacteria</taxon>
        <taxon>Pseudomonadati</taxon>
        <taxon>Bacteroidota</taxon>
        <taxon>Flavobacteriia</taxon>
        <taxon>Flavobacteriales</taxon>
        <taxon>Flavobacteriaceae</taxon>
        <taxon>Flavobacterium</taxon>
    </lineage>
</organism>
<dbReference type="AlphaFoldDB" id="A0A1M5EHG8"/>
<accession>A0A1M5EHG8</accession>
<evidence type="ECO:0000313" key="1">
    <source>
        <dbReference type="EMBL" id="SHF78564.1"/>
    </source>
</evidence>
<sequence length="464" mass="53899">MEPAILWSLRLGFSARQAESIQKNGIADFLQKSVTAPFTQKPPDFMASEPKSLAELRQIRQQIKNTEDPETKAVLKKQIQNGIAFKAWWINEIQHSAFPLREKMVLFWHNHFVATQQKVKVNWWIYQHNQLLREMAFGNFKTLTKAVLQTNAMVRYLDNVDNQRGALNENLSRELLELFTLGIGHYTENDVKMGAKALAGLHLGEHKAQYRPRLEDPDTITYLGKTGQFKVEDLVDRIFEQPAVPYLITRKLLQWFIYDSPPEELVTYYGDYFRSVQFEIQPLLQKILVEEYAKPTAGSKIKNPLEFILQLHDELHISNPNENLLVFFLRQQGMDLCNQPNVKGWIGGKSWLTSQIYLQRQHACDLLCRGKELNRRVLKELPETLSKTKTAQEYTPKVAFNPNDSANEIKQKMTQRLVFQVDEDLQKQVDAVLKYDFNAKDPNAQEAVMRLFFTLVKSPEFQLI</sequence>
<dbReference type="EMBL" id="FQVQ01000019">
    <property type="protein sequence ID" value="SHF78564.1"/>
    <property type="molecule type" value="Genomic_DNA"/>
</dbReference>
<name>A0A1M5EHG8_9FLAO</name>
<dbReference type="Pfam" id="PF08811">
    <property type="entry name" value="DUF1800"/>
    <property type="match status" value="1"/>
</dbReference>
<dbReference type="InterPro" id="IPR014917">
    <property type="entry name" value="DUF1800"/>
</dbReference>
<evidence type="ECO:0000313" key="2">
    <source>
        <dbReference type="Proteomes" id="UP000184147"/>
    </source>
</evidence>
<dbReference type="OrthoDB" id="9772295at2"/>
<reference evidence="1 2" key="1">
    <citation type="submission" date="2016-11" db="EMBL/GenBank/DDBJ databases">
        <authorList>
            <person name="Jaros S."/>
            <person name="Januszkiewicz K."/>
            <person name="Wedrychowicz H."/>
        </authorList>
    </citation>
    <scope>NUCLEOTIDE SEQUENCE [LARGE SCALE GENOMIC DNA]</scope>
    <source>
        <strain evidence="1 2">DSM 25660</strain>
    </source>
</reference>
<dbReference type="Proteomes" id="UP000184147">
    <property type="component" value="Unassembled WGS sequence"/>
</dbReference>
<keyword evidence="2" id="KW-1185">Reference proteome</keyword>
<proteinExistence type="predicted"/>
<dbReference type="STRING" id="1124188.SAMN05444377_11939"/>
<gene>
    <name evidence="1" type="ORF">SAMN05444377_11939</name>
</gene>